<gene>
    <name evidence="6" type="ordered locus">Plabr_2873</name>
</gene>
<dbReference type="Gene3D" id="2.40.30.170">
    <property type="match status" value="1"/>
</dbReference>
<dbReference type="Gene3D" id="2.40.50.100">
    <property type="match status" value="1"/>
</dbReference>
<evidence type="ECO:0000256" key="4">
    <source>
        <dbReference type="SAM" id="SignalP"/>
    </source>
</evidence>
<protein>
    <submittedName>
        <fullName evidence="6">Efflux transporter, RND family, MFP subunit</fullName>
    </submittedName>
</protein>
<dbReference type="AlphaFoldDB" id="F0SFL2"/>
<dbReference type="Gene3D" id="1.10.287.470">
    <property type="entry name" value="Helix hairpin bin"/>
    <property type="match status" value="1"/>
</dbReference>
<dbReference type="Proteomes" id="UP000006860">
    <property type="component" value="Chromosome"/>
</dbReference>
<dbReference type="GO" id="GO:1990281">
    <property type="term" value="C:efflux pump complex"/>
    <property type="evidence" value="ECO:0007669"/>
    <property type="project" value="TreeGrafter"/>
</dbReference>
<feature type="signal peptide" evidence="4">
    <location>
        <begin position="1"/>
        <end position="25"/>
    </location>
</feature>
<feature type="compositionally biased region" description="Polar residues" evidence="3">
    <location>
        <begin position="344"/>
        <end position="365"/>
    </location>
</feature>
<proteinExistence type="inferred from homology"/>
<dbReference type="NCBIfam" id="TIGR01730">
    <property type="entry name" value="RND_mfp"/>
    <property type="match status" value="1"/>
</dbReference>
<evidence type="ECO:0000256" key="1">
    <source>
        <dbReference type="ARBA" id="ARBA00009477"/>
    </source>
</evidence>
<evidence type="ECO:0000313" key="7">
    <source>
        <dbReference type="Proteomes" id="UP000006860"/>
    </source>
</evidence>
<dbReference type="InterPro" id="IPR058647">
    <property type="entry name" value="BSH_CzcB-like"/>
</dbReference>
<feature type="chain" id="PRO_5003256186" evidence="4">
    <location>
        <begin position="26"/>
        <end position="365"/>
    </location>
</feature>
<dbReference type="HOGENOM" id="CLU_725330_0_0_0"/>
<feature type="coiled-coil region" evidence="2">
    <location>
        <begin position="126"/>
        <end position="153"/>
    </location>
</feature>
<feature type="domain" description="CzcB-like barrel-sandwich hybrid" evidence="5">
    <location>
        <begin position="55"/>
        <end position="182"/>
    </location>
</feature>
<dbReference type="GO" id="GO:0015562">
    <property type="term" value="F:efflux transmembrane transporter activity"/>
    <property type="evidence" value="ECO:0007669"/>
    <property type="project" value="TreeGrafter"/>
</dbReference>
<dbReference type="PANTHER" id="PTHR30469">
    <property type="entry name" value="MULTIDRUG RESISTANCE PROTEIN MDTA"/>
    <property type="match status" value="1"/>
</dbReference>
<dbReference type="OrthoDB" id="9806939at2"/>
<keyword evidence="7" id="KW-1185">Reference proteome</keyword>
<keyword evidence="4" id="KW-0732">Signal</keyword>
<dbReference type="InterPro" id="IPR006143">
    <property type="entry name" value="RND_pump_MFP"/>
</dbReference>
<evidence type="ECO:0000256" key="3">
    <source>
        <dbReference type="SAM" id="MobiDB-lite"/>
    </source>
</evidence>
<evidence type="ECO:0000256" key="2">
    <source>
        <dbReference type="SAM" id="Coils"/>
    </source>
</evidence>
<accession>F0SFL2</accession>
<name>F0SFL2_RUBBR</name>
<feature type="region of interest" description="Disordered" evidence="3">
    <location>
        <begin position="324"/>
        <end position="365"/>
    </location>
</feature>
<dbReference type="STRING" id="756272.Plabr_2873"/>
<dbReference type="SUPFAM" id="SSF111369">
    <property type="entry name" value="HlyD-like secretion proteins"/>
    <property type="match status" value="1"/>
</dbReference>
<dbReference type="eggNOG" id="COG0845">
    <property type="taxonomic scope" value="Bacteria"/>
</dbReference>
<evidence type="ECO:0000259" key="5">
    <source>
        <dbReference type="Pfam" id="PF25973"/>
    </source>
</evidence>
<comment type="similarity">
    <text evidence="1">Belongs to the membrane fusion protein (MFP) (TC 8.A.1) family.</text>
</comment>
<dbReference type="KEGG" id="pbs:Plabr_2873"/>
<sequence>MRVAVASKVLLGCCLLVCGQEVANAQTQVAIKRDAVNLISPDNFREPLSLSASRSVDIRARVEGLIQNVRIKPGAKVSSQEELVRIDSAQAAKQLDRARAGLKAATLQRDLVKTQVGEGTQSQVALDLAEAQLDVAEADLELAQLNYDQASVRAPFAGMVTSLEAAQGAFAAEGDKLLTLQDANELTVQIPVNRSEVKAGDSLTVQLAEGTATGKVQAILPLDTKWQGLRQLVETAALAVVTIENQNGNYQVGQTVYSPIVPRQPVLEIANSSLKNSESGTRLVQVIRGQMIRDIEVTLLGPVGEGRSYVSGPFQAQDEIITETSEPLPDGTVVRANNVPATEANPNTRRQPNANTNQNDGRPGF</sequence>
<organism evidence="6 7">
    <name type="scientific">Rubinisphaera brasiliensis (strain ATCC 49424 / DSM 5305 / JCM 21570 / IAM 15109 / NBRC 103401 / IFAM 1448)</name>
    <name type="common">Planctomyces brasiliensis</name>
    <dbReference type="NCBI Taxonomy" id="756272"/>
    <lineage>
        <taxon>Bacteria</taxon>
        <taxon>Pseudomonadati</taxon>
        <taxon>Planctomycetota</taxon>
        <taxon>Planctomycetia</taxon>
        <taxon>Planctomycetales</taxon>
        <taxon>Planctomycetaceae</taxon>
        <taxon>Rubinisphaera</taxon>
    </lineage>
</organism>
<dbReference type="EMBL" id="CP002546">
    <property type="protein sequence ID" value="ADY60472.1"/>
    <property type="molecule type" value="Genomic_DNA"/>
</dbReference>
<reference evidence="7" key="1">
    <citation type="submission" date="2011-02" db="EMBL/GenBank/DDBJ databases">
        <title>The complete genome of Planctomyces brasiliensis DSM 5305.</title>
        <authorList>
            <person name="Lucas S."/>
            <person name="Copeland A."/>
            <person name="Lapidus A."/>
            <person name="Bruce D."/>
            <person name="Goodwin L."/>
            <person name="Pitluck S."/>
            <person name="Kyrpides N."/>
            <person name="Mavromatis K."/>
            <person name="Pagani I."/>
            <person name="Ivanova N."/>
            <person name="Ovchinnikova G."/>
            <person name="Lu M."/>
            <person name="Detter J.C."/>
            <person name="Han C."/>
            <person name="Land M."/>
            <person name="Hauser L."/>
            <person name="Markowitz V."/>
            <person name="Cheng J.-F."/>
            <person name="Hugenholtz P."/>
            <person name="Woyke T."/>
            <person name="Wu D."/>
            <person name="Tindall B."/>
            <person name="Pomrenke H.G."/>
            <person name="Brambilla E."/>
            <person name="Klenk H.-P."/>
            <person name="Eisen J.A."/>
        </authorList>
    </citation>
    <scope>NUCLEOTIDE SEQUENCE [LARGE SCALE GENOMIC DNA]</scope>
    <source>
        <strain evidence="7">ATCC 49424 / DSM 5305 / JCM 21570 / NBRC 103401 / IFAM 1448</strain>
    </source>
</reference>
<keyword evidence="2" id="KW-0175">Coiled coil</keyword>
<dbReference type="Pfam" id="PF25973">
    <property type="entry name" value="BSH_CzcB"/>
    <property type="match status" value="1"/>
</dbReference>
<dbReference type="RefSeq" id="WP_013629194.1">
    <property type="nucleotide sequence ID" value="NC_015174.1"/>
</dbReference>
<evidence type="ECO:0000313" key="6">
    <source>
        <dbReference type="EMBL" id="ADY60472.1"/>
    </source>
</evidence>